<dbReference type="GO" id="GO:0003723">
    <property type="term" value="F:RNA binding"/>
    <property type="evidence" value="ECO:0007669"/>
    <property type="project" value="UniProtKB-UniRule"/>
</dbReference>
<evidence type="ECO:0000256" key="3">
    <source>
        <dbReference type="SAM" id="MobiDB-lite"/>
    </source>
</evidence>
<dbReference type="Pfam" id="PF00076">
    <property type="entry name" value="RRM_1"/>
    <property type="match status" value="1"/>
</dbReference>
<proteinExistence type="predicted"/>
<gene>
    <name evidence="5" type="ORF">GOP47_0022923</name>
</gene>
<dbReference type="PROSITE" id="PS50102">
    <property type="entry name" value="RRM"/>
    <property type="match status" value="1"/>
</dbReference>
<dbReference type="PANTHER" id="PTHR48027">
    <property type="entry name" value="HETEROGENEOUS NUCLEAR RIBONUCLEOPROTEIN 87F-RELATED"/>
    <property type="match status" value="1"/>
</dbReference>
<feature type="region of interest" description="Disordered" evidence="3">
    <location>
        <begin position="108"/>
        <end position="143"/>
    </location>
</feature>
<reference evidence="5" key="1">
    <citation type="submission" date="2021-01" db="EMBL/GenBank/DDBJ databases">
        <title>Adiantum capillus-veneris genome.</title>
        <authorList>
            <person name="Fang Y."/>
            <person name="Liao Q."/>
        </authorList>
    </citation>
    <scope>NUCLEOTIDE SEQUENCE</scope>
    <source>
        <strain evidence="5">H3</strain>
        <tissue evidence="5">Leaf</tissue>
    </source>
</reference>
<comment type="caution">
    <text evidence="5">The sequence shown here is derived from an EMBL/GenBank/DDBJ whole genome shotgun (WGS) entry which is preliminary data.</text>
</comment>
<keyword evidence="6" id="KW-1185">Reference proteome</keyword>
<protein>
    <recommendedName>
        <fullName evidence="4">RRM domain-containing protein</fullName>
    </recommendedName>
</protein>
<evidence type="ECO:0000313" key="5">
    <source>
        <dbReference type="EMBL" id="KAI5062384.1"/>
    </source>
</evidence>
<name>A0A9D4U8A2_ADICA</name>
<dbReference type="OrthoDB" id="439808at2759"/>
<dbReference type="SMART" id="SM00360">
    <property type="entry name" value="RRM"/>
    <property type="match status" value="1"/>
</dbReference>
<feature type="domain" description="RRM" evidence="4">
    <location>
        <begin position="34"/>
        <end position="112"/>
    </location>
</feature>
<accession>A0A9D4U8A2</accession>
<dbReference type="AlphaFoldDB" id="A0A9D4U8A2"/>
<feature type="compositionally biased region" description="Gly residues" evidence="3">
    <location>
        <begin position="130"/>
        <end position="143"/>
    </location>
</feature>
<dbReference type="InterPro" id="IPR035979">
    <property type="entry name" value="RBD_domain_sf"/>
</dbReference>
<evidence type="ECO:0000259" key="4">
    <source>
        <dbReference type="PROSITE" id="PS50102"/>
    </source>
</evidence>
<organism evidence="5 6">
    <name type="scientific">Adiantum capillus-veneris</name>
    <name type="common">Maidenhair fern</name>
    <dbReference type="NCBI Taxonomy" id="13818"/>
    <lineage>
        <taxon>Eukaryota</taxon>
        <taxon>Viridiplantae</taxon>
        <taxon>Streptophyta</taxon>
        <taxon>Embryophyta</taxon>
        <taxon>Tracheophyta</taxon>
        <taxon>Polypodiopsida</taxon>
        <taxon>Polypodiidae</taxon>
        <taxon>Polypodiales</taxon>
        <taxon>Pteridineae</taxon>
        <taxon>Pteridaceae</taxon>
        <taxon>Vittarioideae</taxon>
        <taxon>Adiantum</taxon>
    </lineage>
</organism>
<sequence length="143" mass="15461">MASRGAGRSILRPLRQTQLQPFSMQLSRFFSLGTKLFVGGISFETDEDQLRAAFSAFGDVTEARIVLDIESGKSKGFAFVIFASASHAETAMKTMDGRALNGRTLRVRPATDKPRTFGGTGYDGRYSDGGDYGSGGYRGNGER</sequence>
<dbReference type="SUPFAM" id="SSF54928">
    <property type="entry name" value="RNA-binding domain, RBD"/>
    <property type="match status" value="1"/>
</dbReference>
<dbReference type="Gene3D" id="3.30.70.330">
    <property type="match status" value="1"/>
</dbReference>
<dbReference type="EMBL" id="JABFUD020000022">
    <property type="protein sequence ID" value="KAI5062384.1"/>
    <property type="molecule type" value="Genomic_DNA"/>
</dbReference>
<evidence type="ECO:0000256" key="2">
    <source>
        <dbReference type="PROSITE-ProRule" id="PRU00176"/>
    </source>
</evidence>
<dbReference type="InterPro" id="IPR012677">
    <property type="entry name" value="Nucleotide-bd_a/b_plait_sf"/>
</dbReference>
<dbReference type="InterPro" id="IPR000504">
    <property type="entry name" value="RRM_dom"/>
</dbReference>
<dbReference type="Proteomes" id="UP000886520">
    <property type="component" value="Chromosome 22"/>
</dbReference>
<evidence type="ECO:0000256" key="1">
    <source>
        <dbReference type="ARBA" id="ARBA00022884"/>
    </source>
</evidence>
<dbReference type="InterPro" id="IPR052462">
    <property type="entry name" value="SLIRP/GR-RBP-like"/>
</dbReference>
<evidence type="ECO:0000313" key="6">
    <source>
        <dbReference type="Proteomes" id="UP000886520"/>
    </source>
</evidence>
<keyword evidence="1 2" id="KW-0694">RNA-binding</keyword>